<accession>A0A251SDZ0</accession>
<sequence length="51" mass="5679">MSATMVSAPYSLMRILQTHHGRHCASSPNPPWPPLRILQTHHGCRCTSSKP</sequence>
<dbReference type="Gramene" id="mRNA:HanXRQr2_Chr14g0621181">
    <property type="protein sequence ID" value="CDS:HanXRQr2_Chr14g0621181.1"/>
    <property type="gene ID" value="HanXRQr2_Chr14g0621181"/>
</dbReference>
<evidence type="ECO:0000313" key="2">
    <source>
        <dbReference type="EMBL" id="OTF96858.1"/>
    </source>
</evidence>
<dbReference type="InParanoid" id="A0A251SDZ0"/>
<reference evidence="2" key="2">
    <citation type="submission" date="2017-02" db="EMBL/GenBank/DDBJ databases">
        <title>Sunflower complete genome.</title>
        <authorList>
            <person name="Langlade N."/>
            <person name="Munos S."/>
        </authorList>
    </citation>
    <scope>NUCLEOTIDE SEQUENCE [LARGE SCALE GENOMIC DNA]</scope>
    <source>
        <tissue evidence="2">Leaves</tissue>
    </source>
</reference>
<name>A0A251SDZ0_HELAN</name>
<dbReference type="Proteomes" id="UP000215914">
    <property type="component" value="Chromosome 14"/>
</dbReference>
<dbReference type="EMBL" id="MNCJ02000329">
    <property type="protein sequence ID" value="KAF5767165.1"/>
    <property type="molecule type" value="Genomic_DNA"/>
</dbReference>
<gene>
    <name evidence="2" type="ORF">HannXRQ_Chr14g0428171</name>
    <name evidence="1" type="ORF">HanXRQr2_Chr14g0621181</name>
</gene>
<dbReference type="AlphaFoldDB" id="A0A251SDZ0"/>
<organism evidence="2 3">
    <name type="scientific">Helianthus annuus</name>
    <name type="common">Common sunflower</name>
    <dbReference type="NCBI Taxonomy" id="4232"/>
    <lineage>
        <taxon>Eukaryota</taxon>
        <taxon>Viridiplantae</taxon>
        <taxon>Streptophyta</taxon>
        <taxon>Embryophyta</taxon>
        <taxon>Tracheophyta</taxon>
        <taxon>Spermatophyta</taxon>
        <taxon>Magnoliopsida</taxon>
        <taxon>eudicotyledons</taxon>
        <taxon>Gunneridae</taxon>
        <taxon>Pentapetalae</taxon>
        <taxon>asterids</taxon>
        <taxon>campanulids</taxon>
        <taxon>Asterales</taxon>
        <taxon>Asteraceae</taxon>
        <taxon>Asteroideae</taxon>
        <taxon>Heliantheae alliance</taxon>
        <taxon>Heliantheae</taxon>
        <taxon>Helianthus</taxon>
    </lineage>
</organism>
<reference evidence="1 3" key="1">
    <citation type="journal article" date="2017" name="Nature">
        <title>The sunflower genome provides insights into oil metabolism, flowering and Asterid evolution.</title>
        <authorList>
            <person name="Badouin H."/>
            <person name="Gouzy J."/>
            <person name="Grassa C.J."/>
            <person name="Murat F."/>
            <person name="Staton S.E."/>
            <person name="Cottret L."/>
            <person name="Lelandais-Briere C."/>
            <person name="Owens G.L."/>
            <person name="Carrere S."/>
            <person name="Mayjonade B."/>
            <person name="Legrand L."/>
            <person name="Gill N."/>
            <person name="Kane N.C."/>
            <person name="Bowers J.E."/>
            <person name="Hubner S."/>
            <person name="Bellec A."/>
            <person name="Berard A."/>
            <person name="Berges H."/>
            <person name="Blanchet N."/>
            <person name="Boniface M.C."/>
            <person name="Brunel D."/>
            <person name="Catrice O."/>
            <person name="Chaidir N."/>
            <person name="Claudel C."/>
            <person name="Donnadieu C."/>
            <person name="Faraut T."/>
            <person name="Fievet G."/>
            <person name="Helmstetter N."/>
            <person name="King M."/>
            <person name="Knapp S.J."/>
            <person name="Lai Z."/>
            <person name="Le Paslier M.C."/>
            <person name="Lippi Y."/>
            <person name="Lorenzon L."/>
            <person name="Mandel J.R."/>
            <person name="Marage G."/>
            <person name="Marchand G."/>
            <person name="Marquand E."/>
            <person name="Bret-Mestries E."/>
            <person name="Morien E."/>
            <person name="Nambeesan S."/>
            <person name="Nguyen T."/>
            <person name="Pegot-Espagnet P."/>
            <person name="Pouilly N."/>
            <person name="Raftis F."/>
            <person name="Sallet E."/>
            <person name="Schiex T."/>
            <person name="Thomas J."/>
            <person name="Vandecasteele C."/>
            <person name="Vares D."/>
            <person name="Vear F."/>
            <person name="Vautrin S."/>
            <person name="Crespi M."/>
            <person name="Mangin B."/>
            <person name="Burke J.M."/>
            <person name="Salse J."/>
            <person name="Munos S."/>
            <person name="Vincourt P."/>
            <person name="Rieseberg L.H."/>
            <person name="Langlade N.B."/>
        </authorList>
    </citation>
    <scope>NUCLEOTIDE SEQUENCE [LARGE SCALE GENOMIC DNA]</scope>
    <source>
        <strain evidence="3">cv. SF193</strain>
        <tissue evidence="1">Leaves</tissue>
    </source>
</reference>
<dbReference type="EMBL" id="CM007903">
    <property type="protein sequence ID" value="OTF96858.1"/>
    <property type="molecule type" value="Genomic_DNA"/>
</dbReference>
<keyword evidence="3" id="KW-1185">Reference proteome</keyword>
<reference evidence="1" key="3">
    <citation type="submission" date="2020-06" db="EMBL/GenBank/DDBJ databases">
        <title>Helianthus annuus Genome sequencing and assembly Release 2.</title>
        <authorList>
            <person name="Gouzy J."/>
            <person name="Langlade N."/>
            <person name="Munos S."/>
        </authorList>
    </citation>
    <scope>NUCLEOTIDE SEQUENCE</scope>
    <source>
        <tissue evidence="1">Leaves</tissue>
    </source>
</reference>
<proteinExistence type="predicted"/>
<evidence type="ECO:0000313" key="1">
    <source>
        <dbReference type="EMBL" id="KAF5767165.1"/>
    </source>
</evidence>
<protein>
    <submittedName>
        <fullName evidence="2">Uncharacterized protein</fullName>
    </submittedName>
</protein>
<evidence type="ECO:0000313" key="3">
    <source>
        <dbReference type="Proteomes" id="UP000215914"/>
    </source>
</evidence>